<dbReference type="Proteomes" id="UP001642484">
    <property type="component" value="Unassembled WGS sequence"/>
</dbReference>
<sequence length="120" mass="13764">MAKSKEAFCDFVTLLYFSTVRTFGFSYFVKEEGRVCMSFCLLEEKLAVRKERWMHLCHRLHKKDGHCRVCPFDTFLLVKVPWLLVRKPPGQAQSFLNFMGDGDAILVVVSCLRTGAGPPE</sequence>
<evidence type="ECO:0000313" key="2">
    <source>
        <dbReference type="Proteomes" id="UP001642484"/>
    </source>
</evidence>
<gene>
    <name evidence="1" type="ORF">CCMP2556_LOCUS4445</name>
</gene>
<evidence type="ECO:0000313" key="1">
    <source>
        <dbReference type="EMBL" id="CAK8996406.1"/>
    </source>
</evidence>
<name>A0ABP0I1G0_9DINO</name>
<comment type="caution">
    <text evidence="1">The sequence shown here is derived from an EMBL/GenBank/DDBJ whole genome shotgun (WGS) entry which is preliminary data.</text>
</comment>
<accession>A0ABP0I1G0</accession>
<keyword evidence="2" id="KW-1185">Reference proteome</keyword>
<proteinExistence type="predicted"/>
<protein>
    <submittedName>
        <fullName evidence="1">Uncharacterized protein</fullName>
    </submittedName>
</protein>
<organism evidence="1 2">
    <name type="scientific">Durusdinium trenchii</name>
    <dbReference type="NCBI Taxonomy" id="1381693"/>
    <lineage>
        <taxon>Eukaryota</taxon>
        <taxon>Sar</taxon>
        <taxon>Alveolata</taxon>
        <taxon>Dinophyceae</taxon>
        <taxon>Suessiales</taxon>
        <taxon>Symbiodiniaceae</taxon>
        <taxon>Durusdinium</taxon>
    </lineage>
</organism>
<reference evidence="1 2" key="1">
    <citation type="submission" date="2024-02" db="EMBL/GenBank/DDBJ databases">
        <authorList>
            <person name="Chen Y."/>
            <person name="Shah S."/>
            <person name="Dougan E. K."/>
            <person name="Thang M."/>
            <person name="Chan C."/>
        </authorList>
    </citation>
    <scope>NUCLEOTIDE SEQUENCE [LARGE SCALE GENOMIC DNA]</scope>
</reference>
<dbReference type="EMBL" id="CAXAMN010001814">
    <property type="protein sequence ID" value="CAK8996406.1"/>
    <property type="molecule type" value="Genomic_DNA"/>
</dbReference>